<protein>
    <recommendedName>
        <fullName evidence="4">Gnk2-homologous domain-containing protein</fullName>
    </recommendedName>
</protein>
<sequence>MTLSSSSSLLFPILLLLLLLPPVTSSEHSLLVTACSGSNYTSSSSYASSLNRLLTGISTSVSQSPSLFATSISDDASPIFALAQCRPDSTAQQCNICIQDSSSQGCPLRRSAALRYDYCLIRYSDQAFFGSAVHDERWSIIVNTETVSNQAEFRKRATALMSDVAAKAAAAATRFAVNESISGAPEESIYGMAWCTMNLPSKVCLLCFQQGIEALQFEQIGGQVDGIDCVLRFENLRFYERMTPRPPASELGSNLLRNGQFPFLYEKKKRIAGQQSIIFFFLKSFRYLQFFFFLF</sequence>
<dbReference type="EMBL" id="JBBWWR010000004">
    <property type="protein sequence ID" value="KAK8968229.1"/>
    <property type="molecule type" value="Genomic_DNA"/>
</dbReference>
<accession>A0ABR2MX21</accession>
<feature type="domain" description="Gnk2-homologous" evidence="4">
    <location>
        <begin position="28"/>
        <end position="128"/>
    </location>
</feature>
<keyword evidence="2" id="KW-0677">Repeat</keyword>
<evidence type="ECO:0000256" key="3">
    <source>
        <dbReference type="SAM" id="SignalP"/>
    </source>
</evidence>
<proteinExistence type="predicted"/>
<dbReference type="InterPro" id="IPR002902">
    <property type="entry name" value="GNK2"/>
</dbReference>
<dbReference type="Proteomes" id="UP001412067">
    <property type="component" value="Unassembled WGS sequence"/>
</dbReference>
<organism evidence="5 6">
    <name type="scientific">Platanthera guangdongensis</name>
    <dbReference type="NCBI Taxonomy" id="2320717"/>
    <lineage>
        <taxon>Eukaryota</taxon>
        <taxon>Viridiplantae</taxon>
        <taxon>Streptophyta</taxon>
        <taxon>Embryophyta</taxon>
        <taxon>Tracheophyta</taxon>
        <taxon>Spermatophyta</taxon>
        <taxon>Magnoliopsida</taxon>
        <taxon>Liliopsida</taxon>
        <taxon>Asparagales</taxon>
        <taxon>Orchidaceae</taxon>
        <taxon>Orchidoideae</taxon>
        <taxon>Orchideae</taxon>
        <taxon>Orchidinae</taxon>
        <taxon>Platanthera</taxon>
    </lineage>
</organism>
<gene>
    <name evidence="5" type="ORF">KSP40_PGU007469</name>
</gene>
<feature type="domain" description="Gnk2-homologous" evidence="4">
    <location>
        <begin position="135"/>
        <end position="238"/>
    </location>
</feature>
<dbReference type="PANTHER" id="PTHR32099">
    <property type="entry name" value="CYSTEINE-RICH REPEAT SECRETORY PROTEIN"/>
    <property type="match status" value="1"/>
</dbReference>
<feature type="signal peptide" evidence="3">
    <location>
        <begin position="1"/>
        <end position="25"/>
    </location>
</feature>
<evidence type="ECO:0000256" key="1">
    <source>
        <dbReference type="ARBA" id="ARBA00022729"/>
    </source>
</evidence>
<evidence type="ECO:0000313" key="5">
    <source>
        <dbReference type="EMBL" id="KAK8968229.1"/>
    </source>
</evidence>
<evidence type="ECO:0000259" key="4">
    <source>
        <dbReference type="PROSITE" id="PS51473"/>
    </source>
</evidence>
<evidence type="ECO:0000313" key="6">
    <source>
        <dbReference type="Proteomes" id="UP001412067"/>
    </source>
</evidence>
<evidence type="ECO:0000256" key="2">
    <source>
        <dbReference type="ARBA" id="ARBA00022737"/>
    </source>
</evidence>
<feature type="chain" id="PRO_5046105850" description="Gnk2-homologous domain-containing protein" evidence="3">
    <location>
        <begin position="26"/>
        <end position="295"/>
    </location>
</feature>
<dbReference type="PANTHER" id="PTHR32099:SF42">
    <property type="entry name" value="CYSTEINE-RICH RECEPTOR-LIKE PROTEIN KINASE 9-RELATED"/>
    <property type="match status" value="1"/>
</dbReference>
<dbReference type="CDD" id="cd23509">
    <property type="entry name" value="Gnk2-like"/>
    <property type="match status" value="2"/>
</dbReference>
<keyword evidence="6" id="KW-1185">Reference proteome</keyword>
<dbReference type="InterPro" id="IPR038408">
    <property type="entry name" value="GNK2_sf"/>
</dbReference>
<keyword evidence="1 3" id="KW-0732">Signal</keyword>
<dbReference type="Pfam" id="PF01657">
    <property type="entry name" value="Stress-antifung"/>
    <property type="match status" value="2"/>
</dbReference>
<dbReference type="PROSITE" id="PS51473">
    <property type="entry name" value="GNK2"/>
    <property type="match status" value="2"/>
</dbReference>
<name>A0ABR2MX21_9ASPA</name>
<comment type="caution">
    <text evidence="5">The sequence shown here is derived from an EMBL/GenBank/DDBJ whole genome shotgun (WGS) entry which is preliminary data.</text>
</comment>
<reference evidence="5 6" key="1">
    <citation type="journal article" date="2022" name="Nat. Plants">
        <title>Genomes of leafy and leafless Platanthera orchids illuminate the evolution of mycoheterotrophy.</title>
        <authorList>
            <person name="Li M.H."/>
            <person name="Liu K.W."/>
            <person name="Li Z."/>
            <person name="Lu H.C."/>
            <person name="Ye Q.L."/>
            <person name="Zhang D."/>
            <person name="Wang J.Y."/>
            <person name="Li Y.F."/>
            <person name="Zhong Z.M."/>
            <person name="Liu X."/>
            <person name="Yu X."/>
            <person name="Liu D.K."/>
            <person name="Tu X.D."/>
            <person name="Liu B."/>
            <person name="Hao Y."/>
            <person name="Liao X.Y."/>
            <person name="Jiang Y.T."/>
            <person name="Sun W.H."/>
            <person name="Chen J."/>
            <person name="Chen Y.Q."/>
            <person name="Ai Y."/>
            <person name="Zhai J.W."/>
            <person name="Wu S.S."/>
            <person name="Zhou Z."/>
            <person name="Hsiao Y.Y."/>
            <person name="Wu W.L."/>
            <person name="Chen Y.Y."/>
            <person name="Lin Y.F."/>
            <person name="Hsu J.L."/>
            <person name="Li C.Y."/>
            <person name="Wang Z.W."/>
            <person name="Zhao X."/>
            <person name="Zhong W.Y."/>
            <person name="Ma X.K."/>
            <person name="Ma L."/>
            <person name="Huang J."/>
            <person name="Chen G.Z."/>
            <person name="Huang M.Z."/>
            <person name="Huang L."/>
            <person name="Peng D.H."/>
            <person name="Luo Y.B."/>
            <person name="Zou S.Q."/>
            <person name="Chen S.P."/>
            <person name="Lan S."/>
            <person name="Tsai W.C."/>
            <person name="Van de Peer Y."/>
            <person name="Liu Z.J."/>
        </authorList>
    </citation>
    <scope>NUCLEOTIDE SEQUENCE [LARGE SCALE GENOMIC DNA]</scope>
    <source>
        <strain evidence="5">Lor288</strain>
    </source>
</reference>
<dbReference type="Gene3D" id="3.30.430.20">
    <property type="entry name" value="Gnk2 domain, C-X8-C-X2-C motif"/>
    <property type="match status" value="2"/>
</dbReference>